<evidence type="ECO:0000313" key="1">
    <source>
        <dbReference type="EMBL" id="ACT96711.1"/>
    </source>
</evidence>
<reference evidence="1 2" key="1">
    <citation type="journal article" date="2009" name="Stand. Genomic Sci.">
        <title>Complete genome sequence of Dyadobacter fermentans type strain (NS114).</title>
        <authorList>
            <person name="Lang E."/>
            <person name="Lapidus A."/>
            <person name="Chertkov O."/>
            <person name="Brettin T."/>
            <person name="Detter J.C."/>
            <person name="Han C."/>
            <person name="Copeland A."/>
            <person name="Glavina Del Rio T."/>
            <person name="Nolan M."/>
            <person name="Chen F."/>
            <person name="Lucas S."/>
            <person name="Tice H."/>
            <person name="Cheng J.F."/>
            <person name="Land M."/>
            <person name="Hauser L."/>
            <person name="Chang Y.J."/>
            <person name="Jeffries C.D."/>
            <person name="Kopitz M."/>
            <person name="Bruce D."/>
            <person name="Goodwin L."/>
            <person name="Pitluck S."/>
            <person name="Ovchinnikova G."/>
            <person name="Pati A."/>
            <person name="Ivanova N."/>
            <person name="Mavrommatis K."/>
            <person name="Chen A."/>
            <person name="Palaniappan K."/>
            <person name="Chain P."/>
            <person name="Bristow J."/>
            <person name="Eisen J.A."/>
            <person name="Markowitz V."/>
            <person name="Hugenholtz P."/>
            <person name="Goker M."/>
            <person name="Rohde M."/>
            <person name="Kyrpides N.C."/>
            <person name="Klenk H.P."/>
        </authorList>
    </citation>
    <scope>NUCLEOTIDE SEQUENCE [LARGE SCALE GENOMIC DNA]</scope>
    <source>
        <strain evidence="2">ATCC 700827 / DSM 18053 / CIP 107007 / KCTC 52180 / NS114</strain>
    </source>
</reference>
<dbReference type="Pfam" id="PF12789">
    <property type="entry name" value="PTR"/>
    <property type="match status" value="3"/>
</dbReference>
<evidence type="ECO:0000313" key="2">
    <source>
        <dbReference type="Proteomes" id="UP000002011"/>
    </source>
</evidence>
<dbReference type="HOGENOM" id="CLU_297511_0_0_10"/>
<dbReference type="RefSeq" id="WP_015814951.1">
    <property type="nucleotide sequence ID" value="NC_013037.1"/>
</dbReference>
<organism evidence="1 2">
    <name type="scientific">Dyadobacter fermentans (strain ATCC 700827 / DSM 18053 / CIP 107007 / KCTC 52180 / NS114)</name>
    <dbReference type="NCBI Taxonomy" id="471854"/>
    <lineage>
        <taxon>Bacteria</taxon>
        <taxon>Pseudomonadati</taxon>
        <taxon>Bacteroidota</taxon>
        <taxon>Cytophagia</taxon>
        <taxon>Cytophagales</taxon>
        <taxon>Spirosomataceae</taxon>
        <taxon>Dyadobacter</taxon>
    </lineage>
</organism>
<dbReference type="Proteomes" id="UP000002011">
    <property type="component" value="Chromosome"/>
</dbReference>
<dbReference type="KEGG" id="dfe:Dfer_5520"/>
<dbReference type="STRING" id="471854.Dfer_5520"/>
<sequence>MDFLSAAYFDSTITVDAKVRASSTYALPAVNTSNVAYSSGGFESYVANDQYTAGARPGYGFHAAGNFGVFLYAQSGSELRIRSNTGIDNTLWHSGNARSDSQNDTRYSQIGHTHVIADVTGLQTALDGKVSRSPSQFDWHGFSSIGLATFNTASTNGPAGAGVYHGLFIPHATGSSYGTNIAFRNGNFYIKSLENGAWGSWIKIASETYVNSQGFVTSAGLTGYVQNTRQINTGAGLLGGGPLSADLSLTFDTTFGDARYSLSSHTHTAAQITDFSTAGRALFSVSNGISYTSGTGAFALTYGTAANTVAQGNDSRIINGQAAHMRWVSTPGEFSDINNINKGGVATYGTPAAGRPTTYGTTFTFVGNSSTGDSAGGAYLNQILVGTTADWYVRHGLGATWGATYQIWTAKQFNIANYATTASLSDYVMNNTTGLSWTTAHSDGKHKFHGSSTNSPTGFYHVGFTATSPDAQTAASLAFRNGNGYFRTVEAGVVGSWQQFLTSANLSGYVPTSRTITINGVTKNLSANQDWGTIGGSGIPGSVSDRTIPRYELSSGSFVNSSIDETVSTVDIRKSTTINKTGSSYYIQMGGLSNTLGISLYNSTGSNSFTFSRYNDEFSFSSATGVTIFEVKSDSLVNFVMPNGVAPFKVNSSTLVTSLNADLLDGQHASAFASASHTHTASQVTDFTSAARAAISATGSISYNSATGVISGGGSDTRWISTPVNYSDINTITSSGVFSWGNSAANRPSAFGTMLSFIGASPDGNLGSNMWMSQLMCGTDANWFVRYGQAGTIYQVWTSKQFNIANYATTSYVDSNTYTRGYIDSELSIRALSGISLTGQLSITGGGTLTASRTYQLVNDSGSPGANKLYGTNGSGVKGWYDQPSGGGGAYSAGSGIGLSGSTFFVNGGTGLNQDGDGLSLDVGWTDGRYLRGSGTPFRVAYWGAGNTLTSSSIMTDGGNQIQISGHLGISNGMLILPPFASEPVAPVAGSMYFSTGNYRPRYYNGTVWVNI</sequence>
<gene>
    <name evidence="1" type="ordered locus">Dfer_5520</name>
</gene>
<dbReference type="EMBL" id="CP001619">
    <property type="protein sequence ID" value="ACT96711.1"/>
    <property type="molecule type" value="Genomic_DNA"/>
</dbReference>
<accession>C6VVI1</accession>
<dbReference type="OrthoDB" id="1031347at2"/>
<dbReference type="AlphaFoldDB" id="C6VVI1"/>
<name>C6VVI1_DYAFD</name>
<keyword evidence="2" id="KW-1185">Reference proteome</keyword>
<protein>
    <submittedName>
        <fullName evidence="1">Uncharacterized protein</fullName>
    </submittedName>
</protein>
<proteinExistence type="predicted"/>